<evidence type="ECO:0000259" key="12">
    <source>
        <dbReference type="PROSITE" id="PS50109"/>
    </source>
</evidence>
<evidence type="ECO:0000256" key="10">
    <source>
        <dbReference type="ARBA" id="ARBA00023136"/>
    </source>
</evidence>
<dbReference type="InterPro" id="IPR003661">
    <property type="entry name" value="HisK_dim/P_dom"/>
</dbReference>
<sequence length="344" mass="40311">MSFKNYVIDKIHLILFYVFIISLISLVVFLYGNYNMGFGSIIYLNILSYTFFIIFLAYDFYRNKNYYENLSYFLENDVEDINSMLPKANNREQIFINKILRNTFKSQSNKIEALYLDKVENMDFITSWVHEIKTPISVSRLIIENSEGKDMEDVLDSIDDELDKIDNYVEQSLYYSKIDDFSKDYLISELDLKKFMNEIIKKNSKMFINKRIGLNMHDMDKTVLTDKKWLLFIVNQVLGNALKYTGKSGNIEIYAQELEKEKMLIIKDNGIGIKEADLSRVFDKGFTGETGREFTKSTGMGLYLAKKMANKLGHNIAIYSKINEYTKVEIVFPKFLEHLNVTKM</sequence>
<dbReference type="CDD" id="cd00082">
    <property type="entry name" value="HisKA"/>
    <property type="match status" value="1"/>
</dbReference>
<dbReference type="OrthoDB" id="9780487at2"/>
<dbReference type="Gene3D" id="1.10.287.130">
    <property type="match status" value="1"/>
</dbReference>
<protein>
    <recommendedName>
        <fullName evidence="3">histidine kinase</fullName>
        <ecNumber evidence="3">2.7.13.3</ecNumber>
    </recommendedName>
</protein>
<proteinExistence type="predicted"/>
<evidence type="ECO:0000256" key="2">
    <source>
        <dbReference type="ARBA" id="ARBA00004651"/>
    </source>
</evidence>
<keyword evidence="4" id="KW-1003">Cell membrane</keyword>
<dbReference type="EMBL" id="FQZB01000020">
    <property type="protein sequence ID" value="SHK56261.1"/>
    <property type="molecule type" value="Genomic_DNA"/>
</dbReference>
<dbReference type="GO" id="GO:0000155">
    <property type="term" value="F:phosphorelay sensor kinase activity"/>
    <property type="evidence" value="ECO:0007669"/>
    <property type="project" value="InterPro"/>
</dbReference>
<dbReference type="InterPro" id="IPR036097">
    <property type="entry name" value="HisK_dim/P_sf"/>
</dbReference>
<keyword evidence="7" id="KW-0418">Kinase</keyword>
<keyword evidence="9" id="KW-0902">Two-component regulatory system</keyword>
<evidence type="ECO:0000256" key="5">
    <source>
        <dbReference type="ARBA" id="ARBA00022679"/>
    </source>
</evidence>
<evidence type="ECO:0000313" key="13">
    <source>
        <dbReference type="EMBL" id="SHK56261.1"/>
    </source>
</evidence>
<evidence type="ECO:0000256" key="8">
    <source>
        <dbReference type="ARBA" id="ARBA00022989"/>
    </source>
</evidence>
<dbReference type="Pfam" id="PF02518">
    <property type="entry name" value="HATPase_c"/>
    <property type="match status" value="1"/>
</dbReference>
<keyword evidence="5" id="KW-0808">Transferase</keyword>
<keyword evidence="10 11" id="KW-0472">Membrane</keyword>
<dbReference type="EC" id="2.7.13.3" evidence="3"/>
<dbReference type="SUPFAM" id="SSF55874">
    <property type="entry name" value="ATPase domain of HSP90 chaperone/DNA topoisomerase II/histidine kinase"/>
    <property type="match status" value="1"/>
</dbReference>
<dbReference type="Proteomes" id="UP000184310">
    <property type="component" value="Unassembled WGS sequence"/>
</dbReference>
<dbReference type="AlphaFoldDB" id="A0A1M6TGX6"/>
<name>A0A1M6TGX6_9CLOT</name>
<dbReference type="PROSITE" id="PS50109">
    <property type="entry name" value="HIS_KIN"/>
    <property type="match status" value="1"/>
</dbReference>
<dbReference type="SMART" id="SM00388">
    <property type="entry name" value="HisKA"/>
    <property type="match status" value="1"/>
</dbReference>
<gene>
    <name evidence="13" type="ORF">SAMN02745163_04034</name>
</gene>
<keyword evidence="6 11" id="KW-0812">Transmembrane</keyword>
<feature type="domain" description="Histidine kinase" evidence="12">
    <location>
        <begin position="127"/>
        <end position="336"/>
    </location>
</feature>
<feature type="transmembrane region" description="Helical" evidence="11">
    <location>
        <begin position="40"/>
        <end position="61"/>
    </location>
</feature>
<dbReference type="SMART" id="SM00387">
    <property type="entry name" value="HATPase_c"/>
    <property type="match status" value="1"/>
</dbReference>
<evidence type="ECO:0000313" key="14">
    <source>
        <dbReference type="Proteomes" id="UP000184310"/>
    </source>
</evidence>
<evidence type="ECO:0000256" key="6">
    <source>
        <dbReference type="ARBA" id="ARBA00022692"/>
    </source>
</evidence>
<keyword evidence="14" id="KW-1185">Reference proteome</keyword>
<comment type="catalytic activity">
    <reaction evidence="1">
        <text>ATP + protein L-histidine = ADP + protein N-phospho-L-histidine.</text>
        <dbReference type="EC" id="2.7.13.3"/>
    </reaction>
</comment>
<dbReference type="PANTHER" id="PTHR45453:SF2">
    <property type="entry name" value="HISTIDINE KINASE"/>
    <property type="match status" value="1"/>
</dbReference>
<dbReference type="GO" id="GO:0005886">
    <property type="term" value="C:plasma membrane"/>
    <property type="evidence" value="ECO:0007669"/>
    <property type="project" value="UniProtKB-SubCell"/>
</dbReference>
<reference evidence="13 14" key="1">
    <citation type="submission" date="2016-11" db="EMBL/GenBank/DDBJ databases">
        <authorList>
            <person name="Jaros S."/>
            <person name="Januszkiewicz K."/>
            <person name="Wedrychowicz H."/>
        </authorList>
    </citation>
    <scope>NUCLEOTIDE SEQUENCE [LARGE SCALE GENOMIC DNA]</scope>
    <source>
        <strain evidence="13 14">DSM 21758</strain>
    </source>
</reference>
<dbReference type="InterPro" id="IPR036890">
    <property type="entry name" value="HATPase_C_sf"/>
</dbReference>
<dbReference type="Gene3D" id="3.30.565.10">
    <property type="entry name" value="Histidine kinase-like ATPase, C-terminal domain"/>
    <property type="match status" value="1"/>
</dbReference>
<evidence type="ECO:0000256" key="1">
    <source>
        <dbReference type="ARBA" id="ARBA00000085"/>
    </source>
</evidence>
<dbReference type="GO" id="GO:0016036">
    <property type="term" value="P:cellular response to phosphate starvation"/>
    <property type="evidence" value="ECO:0007669"/>
    <property type="project" value="TreeGrafter"/>
</dbReference>
<dbReference type="STRING" id="1121302.SAMN02745163_04034"/>
<evidence type="ECO:0000256" key="11">
    <source>
        <dbReference type="SAM" id="Phobius"/>
    </source>
</evidence>
<keyword evidence="8 11" id="KW-1133">Transmembrane helix</keyword>
<dbReference type="PANTHER" id="PTHR45453">
    <property type="entry name" value="PHOSPHATE REGULON SENSOR PROTEIN PHOR"/>
    <property type="match status" value="1"/>
</dbReference>
<dbReference type="InterPro" id="IPR050351">
    <property type="entry name" value="BphY/WalK/GraS-like"/>
</dbReference>
<dbReference type="InterPro" id="IPR005467">
    <property type="entry name" value="His_kinase_dom"/>
</dbReference>
<evidence type="ECO:0000256" key="3">
    <source>
        <dbReference type="ARBA" id="ARBA00012438"/>
    </source>
</evidence>
<feature type="transmembrane region" description="Helical" evidence="11">
    <location>
        <begin position="12"/>
        <end position="34"/>
    </location>
</feature>
<dbReference type="RefSeq" id="WP_072992499.1">
    <property type="nucleotide sequence ID" value="NZ_FQZB01000020.1"/>
</dbReference>
<dbReference type="Pfam" id="PF00512">
    <property type="entry name" value="HisKA"/>
    <property type="match status" value="1"/>
</dbReference>
<comment type="subcellular location">
    <subcellularLocation>
        <location evidence="2">Cell membrane</location>
        <topology evidence="2">Multi-pass membrane protein</topology>
    </subcellularLocation>
</comment>
<dbReference type="InterPro" id="IPR003594">
    <property type="entry name" value="HATPase_dom"/>
</dbReference>
<dbReference type="GO" id="GO:0004721">
    <property type="term" value="F:phosphoprotein phosphatase activity"/>
    <property type="evidence" value="ECO:0007669"/>
    <property type="project" value="TreeGrafter"/>
</dbReference>
<dbReference type="SUPFAM" id="SSF47384">
    <property type="entry name" value="Homodimeric domain of signal transducing histidine kinase"/>
    <property type="match status" value="1"/>
</dbReference>
<evidence type="ECO:0000256" key="9">
    <source>
        <dbReference type="ARBA" id="ARBA00023012"/>
    </source>
</evidence>
<accession>A0A1M6TGX6</accession>
<organism evidence="13 14">
    <name type="scientific">Clostridium cavendishii DSM 21758</name>
    <dbReference type="NCBI Taxonomy" id="1121302"/>
    <lineage>
        <taxon>Bacteria</taxon>
        <taxon>Bacillati</taxon>
        <taxon>Bacillota</taxon>
        <taxon>Clostridia</taxon>
        <taxon>Eubacteriales</taxon>
        <taxon>Clostridiaceae</taxon>
        <taxon>Clostridium</taxon>
    </lineage>
</organism>
<evidence type="ECO:0000256" key="4">
    <source>
        <dbReference type="ARBA" id="ARBA00022475"/>
    </source>
</evidence>
<evidence type="ECO:0000256" key="7">
    <source>
        <dbReference type="ARBA" id="ARBA00022777"/>
    </source>
</evidence>